<dbReference type="PANTHER" id="PTHR30367:SF12">
    <property type="entry name" value="P-HYDROXYBENZOIC ACID EFFLUX PUMP SUBUNIT AAEA"/>
    <property type="match status" value="1"/>
</dbReference>
<evidence type="ECO:0000313" key="9">
    <source>
        <dbReference type="Proteomes" id="UP000319931"/>
    </source>
</evidence>
<dbReference type="Pfam" id="PF25963">
    <property type="entry name" value="Beta-barrel_AAEA"/>
    <property type="match status" value="1"/>
</dbReference>
<proteinExistence type="inferred from homology"/>
<dbReference type="Gene3D" id="2.40.30.170">
    <property type="match status" value="1"/>
</dbReference>
<dbReference type="GO" id="GO:0016020">
    <property type="term" value="C:membrane"/>
    <property type="evidence" value="ECO:0007669"/>
    <property type="project" value="InterPro"/>
</dbReference>
<comment type="similarity">
    <text evidence="1">Belongs to the membrane fusion protein (MFP) (TC 8.A.1) family.</text>
</comment>
<dbReference type="Gene3D" id="2.40.50.100">
    <property type="match status" value="1"/>
</dbReference>
<dbReference type="OrthoDB" id="9811754at2"/>
<keyword evidence="3 5" id="KW-1133">Transmembrane helix</keyword>
<keyword evidence="4 5" id="KW-0472">Membrane</keyword>
<dbReference type="EMBL" id="RCZC01000002">
    <property type="protein sequence ID" value="TPG54118.1"/>
    <property type="molecule type" value="Genomic_DNA"/>
</dbReference>
<protein>
    <submittedName>
        <fullName evidence="8">Efflux RND transporter periplasmic adaptor subunit</fullName>
    </submittedName>
</protein>
<evidence type="ECO:0000256" key="2">
    <source>
        <dbReference type="ARBA" id="ARBA00022692"/>
    </source>
</evidence>
<dbReference type="GO" id="GO:0022857">
    <property type="term" value="F:transmembrane transporter activity"/>
    <property type="evidence" value="ECO:0007669"/>
    <property type="project" value="InterPro"/>
</dbReference>
<evidence type="ECO:0000256" key="3">
    <source>
        <dbReference type="ARBA" id="ARBA00022989"/>
    </source>
</evidence>
<feature type="domain" description="Multidrug resistance protein MdtA-like barrel-sandwich hybrid" evidence="6">
    <location>
        <begin position="47"/>
        <end position="186"/>
    </location>
</feature>
<dbReference type="InterPro" id="IPR058625">
    <property type="entry name" value="MdtA-like_BSH"/>
</dbReference>
<keyword evidence="2 5" id="KW-0812">Transmembrane</keyword>
<dbReference type="InterPro" id="IPR050393">
    <property type="entry name" value="MFP_Efflux_Pump"/>
</dbReference>
<reference evidence="8 9" key="1">
    <citation type="journal article" date="2019" name="Environ. Microbiol.">
        <title>Species interactions and distinct microbial communities in high Arctic permafrost affected cryosols are associated with the CH4 and CO2 gas fluxes.</title>
        <authorList>
            <person name="Altshuler I."/>
            <person name="Hamel J."/>
            <person name="Turney S."/>
            <person name="Magnuson E."/>
            <person name="Levesque R."/>
            <person name="Greer C."/>
            <person name="Whyte L.G."/>
        </authorList>
    </citation>
    <scope>NUCLEOTIDE SEQUENCE [LARGE SCALE GENOMIC DNA]</scope>
    <source>
        <strain evidence="8 9">E6.1</strain>
    </source>
</reference>
<dbReference type="NCBIfam" id="TIGR01730">
    <property type="entry name" value="RND_mfp"/>
    <property type="match status" value="1"/>
</dbReference>
<dbReference type="RefSeq" id="WP_140848930.1">
    <property type="nucleotide sequence ID" value="NZ_RCZC01000002.1"/>
</dbReference>
<name>A0A502FX76_9SPHN</name>
<dbReference type="Proteomes" id="UP000319931">
    <property type="component" value="Unassembled WGS sequence"/>
</dbReference>
<organism evidence="8 9">
    <name type="scientific">Sphingomonas glacialis</name>
    <dbReference type="NCBI Taxonomy" id="658225"/>
    <lineage>
        <taxon>Bacteria</taxon>
        <taxon>Pseudomonadati</taxon>
        <taxon>Pseudomonadota</taxon>
        <taxon>Alphaproteobacteria</taxon>
        <taxon>Sphingomonadales</taxon>
        <taxon>Sphingomonadaceae</taxon>
        <taxon>Sphingomonas</taxon>
    </lineage>
</organism>
<dbReference type="Pfam" id="PF25917">
    <property type="entry name" value="BSH_RND"/>
    <property type="match status" value="1"/>
</dbReference>
<feature type="transmembrane region" description="Helical" evidence="5">
    <location>
        <begin position="12"/>
        <end position="30"/>
    </location>
</feature>
<dbReference type="InterPro" id="IPR006143">
    <property type="entry name" value="RND_pump_MFP"/>
</dbReference>
<dbReference type="AlphaFoldDB" id="A0A502FX76"/>
<dbReference type="InterPro" id="IPR058634">
    <property type="entry name" value="AaeA-lik-b-barrel"/>
</dbReference>
<dbReference type="SUPFAM" id="SSF111369">
    <property type="entry name" value="HlyD-like secretion proteins"/>
    <property type="match status" value="1"/>
</dbReference>
<gene>
    <name evidence="8" type="ORF">EAH76_05310</name>
</gene>
<evidence type="ECO:0000313" key="8">
    <source>
        <dbReference type="EMBL" id="TPG54118.1"/>
    </source>
</evidence>
<accession>A0A502FX76</accession>
<evidence type="ECO:0000259" key="6">
    <source>
        <dbReference type="Pfam" id="PF25917"/>
    </source>
</evidence>
<evidence type="ECO:0000256" key="1">
    <source>
        <dbReference type="ARBA" id="ARBA00009477"/>
    </source>
</evidence>
<evidence type="ECO:0000256" key="5">
    <source>
        <dbReference type="SAM" id="Phobius"/>
    </source>
</evidence>
<dbReference type="PANTHER" id="PTHR30367">
    <property type="entry name" value="P-HYDROXYBENZOIC ACID EFFLUX PUMP SUBUNIT AAEA-RELATED"/>
    <property type="match status" value="1"/>
</dbReference>
<feature type="domain" description="p-hydroxybenzoic acid efflux pump subunit AaeA-like beta-barrel" evidence="7">
    <location>
        <begin position="189"/>
        <end position="285"/>
    </location>
</feature>
<evidence type="ECO:0000259" key="7">
    <source>
        <dbReference type="Pfam" id="PF25963"/>
    </source>
</evidence>
<comment type="caution">
    <text evidence="8">The sequence shown here is derived from an EMBL/GenBank/DDBJ whole genome shotgun (WGS) entry which is preliminary data.</text>
</comment>
<evidence type="ECO:0000256" key="4">
    <source>
        <dbReference type="ARBA" id="ARBA00023136"/>
    </source>
</evidence>
<keyword evidence="9" id="KW-1185">Reference proteome</keyword>
<sequence length="294" mass="31481">MKSLLAPLGRSAVTIVIVLLAILVAIWLWHRYETDPWTRDGHIRADVVRITPDVGGLITQVAVRDNQRVKAGDILFVVDRPRFELTLAQSDAAIQSARATLLQARREAQRDLALGDLVAKETHEQNVARVATASAALAQAQSARSTAALNLARTTVRASVNGTVTNLDLHPGDYIAAGAQAMALVDADSIRVEGYFEETKLGSIHLGDPVVVHLMGEPRALKGRVDSIAAGISDNERSVSANQLPTVNPTFTWVRLAQRIPVRVKLVAVPQGVALIVGRSATVTVVPPAPKVHA</sequence>